<comment type="caution">
    <text evidence="1">The sequence shown here is derived from an EMBL/GenBank/DDBJ whole genome shotgun (WGS) entry which is preliminary data.</text>
</comment>
<gene>
    <name evidence="1" type="primary">jg16799</name>
    <name evidence="1" type="ORF">PAEG_LOCUS19979</name>
</gene>
<dbReference type="AlphaFoldDB" id="A0A8S4S0Q4"/>
<dbReference type="EMBL" id="CAKXAJ010025784">
    <property type="protein sequence ID" value="CAH2243959.1"/>
    <property type="molecule type" value="Genomic_DNA"/>
</dbReference>
<proteinExistence type="predicted"/>
<organism evidence="1 2">
    <name type="scientific">Pararge aegeria aegeria</name>
    <dbReference type="NCBI Taxonomy" id="348720"/>
    <lineage>
        <taxon>Eukaryota</taxon>
        <taxon>Metazoa</taxon>
        <taxon>Ecdysozoa</taxon>
        <taxon>Arthropoda</taxon>
        <taxon>Hexapoda</taxon>
        <taxon>Insecta</taxon>
        <taxon>Pterygota</taxon>
        <taxon>Neoptera</taxon>
        <taxon>Endopterygota</taxon>
        <taxon>Lepidoptera</taxon>
        <taxon>Glossata</taxon>
        <taxon>Ditrysia</taxon>
        <taxon>Papilionoidea</taxon>
        <taxon>Nymphalidae</taxon>
        <taxon>Satyrinae</taxon>
        <taxon>Satyrini</taxon>
        <taxon>Parargina</taxon>
        <taxon>Pararge</taxon>
    </lineage>
</organism>
<reference evidence="1" key="1">
    <citation type="submission" date="2022-03" db="EMBL/GenBank/DDBJ databases">
        <authorList>
            <person name="Lindestad O."/>
        </authorList>
    </citation>
    <scope>NUCLEOTIDE SEQUENCE</scope>
</reference>
<name>A0A8S4S0Q4_9NEOP</name>
<protein>
    <submittedName>
        <fullName evidence="1">Jg16799 protein</fullName>
    </submittedName>
</protein>
<keyword evidence="2" id="KW-1185">Reference proteome</keyword>
<evidence type="ECO:0000313" key="1">
    <source>
        <dbReference type="EMBL" id="CAH2243959.1"/>
    </source>
</evidence>
<dbReference type="Proteomes" id="UP000838756">
    <property type="component" value="Unassembled WGS sequence"/>
</dbReference>
<sequence>MAFDHPGDKELLLSDLAFRKAKLASARSPTEKNMYWDPVQVEVALKAKKFTEKEHLKYKGMVDNIRECTGHTYSELNNYLEIAHNDAR</sequence>
<accession>A0A8S4S0Q4</accession>
<evidence type="ECO:0000313" key="2">
    <source>
        <dbReference type="Proteomes" id="UP000838756"/>
    </source>
</evidence>